<evidence type="ECO:0000313" key="3">
    <source>
        <dbReference type="EMBL" id="CDW78738.1"/>
    </source>
</evidence>
<accession>A0A078AD03</accession>
<protein>
    <submittedName>
        <fullName evidence="3">Uncharacterized protein</fullName>
    </submittedName>
</protein>
<dbReference type="OMA" id="HANHIER"/>
<proteinExistence type="predicted"/>
<name>A0A078AD03_STYLE</name>
<feature type="compositionally biased region" description="Polar residues" evidence="2">
    <location>
        <begin position="705"/>
        <end position="715"/>
    </location>
</feature>
<keyword evidence="1" id="KW-0175">Coiled coil</keyword>
<feature type="region of interest" description="Disordered" evidence="2">
    <location>
        <begin position="54"/>
        <end position="96"/>
    </location>
</feature>
<organism evidence="3 4">
    <name type="scientific">Stylonychia lemnae</name>
    <name type="common">Ciliate</name>
    <dbReference type="NCBI Taxonomy" id="5949"/>
    <lineage>
        <taxon>Eukaryota</taxon>
        <taxon>Sar</taxon>
        <taxon>Alveolata</taxon>
        <taxon>Ciliophora</taxon>
        <taxon>Intramacronucleata</taxon>
        <taxon>Spirotrichea</taxon>
        <taxon>Stichotrichia</taxon>
        <taxon>Sporadotrichida</taxon>
        <taxon>Oxytrichidae</taxon>
        <taxon>Stylonychinae</taxon>
        <taxon>Stylonychia</taxon>
    </lineage>
</organism>
<evidence type="ECO:0000256" key="2">
    <source>
        <dbReference type="SAM" id="MobiDB-lite"/>
    </source>
</evidence>
<sequence length="728" mass="85470">MISENSPSTKDYTEAQFKEGKQQQLNFLNIMNDLQSNQSKLSIPSYLLKPDKTDANTLQNTNNANTNACSTNNSNKLDSYQSKDKDNSLTERDANANVKKEFLRRLYQRDKSKDKLDVQSKNEPAATVNQQRYSQPTNLTQQLIRLQPVQNNTESDYPETNRTSKPVISSYTPIRQSNDYLRQSNISERQINQLDLIQNEPDQSSFNFNRNQQPPSIIEENQSRNKIEDEINSFLKQSDNSYNYSRYLDNSPKIISNSQSNPNERKDLKSTQQKIFEIDQKISNLNLHLNRQHNIEKTNAEDFSNVSQIQESQNTHENEYDHSPYRKIAMQNQNEHYNKGGLATLTFQKHKSTDKKNPQNYKHQRDQILEQIDFQKEYIQQHNQDLPRSYRLDNSNDQSNHNQRSESVVSQNLGKIESKYTETTYDTFEKRNIISNNQQLQIQDLVLSTNRNTESIVYQDVKRMNDFSDYEQTIDSCNLEALSKQQLILQVQELKRQVDKLQDYKNKYERTSKQTERAKLQFAHSEKIRNNQHQLIELQSQKIQKIKKEYKKLKLEKKQLMQIVSKQKEIEMSANTTLQHSQSRTTIKQGQSSVKNGQHFVNNPYQNMQAMVNSSNHYLNLNPNTTAIDYKRDHSKKPTIKKSKDHSTHVQMKENKQCIQVYGQPQQHHQNPDKQDYYDCVTLNPHANHIERKLSQSKLNKSANYGYQQQHNNQSSRHKNGNLDKSRF</sequence>
<dbReference type="EMBL" id="CCKQ01007381">
    <property type="protein sequence ID" value="CDW78738.1"/>
    <property type="molecule type" value="Genomic_DNA"/>
</dbReference>
<dbReference type="AlphaFoldDB" id="A0A078AD03"/>
<feature type="compositionally biased region" description="Polar residues" evidence="2">
    <location>
        <begin position="253"/>
        <end position="262"/>
    </location>
</feature>
<keyword evidence="4" id="KW-1185">Reference proteome</keyword>
<feature type="compositionally biased region" description="Polar residues" evidence="2">
    <location>
        <begin position="201"/>
        <end position="215"/>
    </location>
</feature>
<feature type="compositionally biased region" description="Polar residues" evidence="2">
    <location>
        <begin position="301"/>
        <end position="313"/>
    </location>
</feature>
<feature type="region of interest" description="Disordered" evidence="2">
    <location>
        <begin position="201"/>
        <end position="220"/>
    </location>
</feature>
<feature type="compositionally biased region" description="Basic and acidic residues" evidence="2">
    <location>
        <begin position="81"/>
        <end position="96"/>
    </location>
</feature>
<feature type="compositionally biased region" description="Low complexity" evidence="2">
    <location>
        <begin position="55"/>
        <end position="75"/>
    </location>
</feature>
<feature type="region of interest" description="Disordered" evidence="2">
    <location>
        <begin position="251"/>
        <end position="271"/>
    </location>
</feature>
<evidence type="ECO:0000256" key="1">
    <source>
        <dbReference type="SAM" id="Coils"/>
    </source>
</evidence>
<feature type="region of interest" description="Disordered" evidence="2">
    <location>
        <begin position="388"/>
        <end position="413"/>
    </location>
</feature>
<reference evidence="3 4" key="1">
    <citation type="submission" date="2014-06" db="EMBL/GenBank/DDBJ databases">
        <authorList>
            <person name="Swart Estienne"/>
        </authorList>
    </citation>
    <scope>NUCLEOTIDE SEQUENCE [LARGE SCALE GENOMIC DNA]</scope>
    <source>
        <strain evidence="3 4">130c</strain>
    </source>
</reference>
<gene>
    <name evidence="3" type="primary">Contig5267.g5644</name>
    <name evidence="3" type="ORF">STYLEM_7722</name>
</gene>
<dbReference type="Proteomes" id="UP000039865">
    <property type="component" value="Unassembled WGS sequence"/>
</dbReference>
<feature type="coiled-coil region" evidence="1">
    <location>
        <begin position="484"/>
        <end position="563"/>
    </location>
</feature>
<feature type="region of interest" description="Disordered" evidence="2">
    <location>
        <begin position="112"/>
        <end position="135"/>
    </location>
</feature>
<feature type="compositionally biased region" description="Polar residues" evidence="2">
    <location>
        <begin position="121"/>
        <end position="135"/>
    </location>
</feature>
<evidence type="ECO:0000313" key="4">
    <source>
        <dbReference type="Proteomes" id="UP000039865"/>
    </source>
</evidence>
<dbReference type="InParanoid" id="A0A078AD03"/>
<feature type="region of interest" description="Disordered" evidence="2">
    <location>
        <begin position="298"/>
        <end position="320"/>
    </location>
</feature>
<feature type="region of interest" description="Disordered" evidence="2">
    <location>
        <begin position="705"/>
        <end position="728"/>
    </location>
</feature>